<feature type="region of interest" description="Disordered" evidence="8">
    <location>
        <begin position="146"/>
        <end position="175"/>
    </location>
</feature>
<evidence type="ECO:0000256" key="8">
    <source>
        <dbReference type="SAM" id="MobiDB-lite"/>
    </source>
</evidence>
<dbReference type="Pfam" id="PF01529">
    <property type="entry name" value="DHHC"/>
    <property type="match status" value="1"/>
</dbReference>
<evidence type="ECO:0000259" key="9">
    <source>
        <dbReference type="Pfam" id="PF01529"/>
    </source>
</evidence>
<gene>
    <name evidence="10" type="primary">ZDHHC16</name>
    <name evidence="10" type="ORF">SO694_00017352</name>
</gene>
<dbReference type="PROSITE" id="PS50216">
    <property type="entry name" value="DHHC"/>
    <property type="match status" value="1"/>
</dbReference>
<evidence type="ECO:0000256" key="5">
    <source>
        <dbReference type="ARBA" id="ARBA00023136"/>
    </source>
</evidence>
<feature type="transmembrane region" description="Helical" evidence="7">
    <location>
        <begin position="284"/>
        <end position="305"/>
    </location>
</feature>
<evidence type="ECO:0000256" key="2">
    <source>
        <dbReference type="ARBA" id="ARBA00022679"/>
    </source>
</evidence>
<evidence type="ECO:0000313" key="10">
    <source>
        <dbReference type="EMBL" id="KAK7242529.1"/>
    </source>
</evidence>
<dbReference type="PANTHER" id="PTHR12246">
    <property type="entry name" value="PALMITOYLTRANSFERASE ZDHHC16"/>
    <property type="match status" value="1"/>
</dbReference>
<feature type="compositionally biased region" description="Basic residues" evidence="8">
    <location>
        <begin position="386"/>
        <end position="399"/>
    </location>
</feature>
<keyword evidence="11" id="KW-1185">Reference proteome</keyword>
<feature type="transmembrane region" description="Helical" evidence="7">
    <location>
        <begin position="41"/>
        <end position="67"/>
    </location>
</feature>
<evidence type="ECO:0000313" key="11">
    <source>
        <dbReference type="Proteomes" id="UP001363151"/>
    </source>
</evidence>
<feature type="region of interest" description="Disordered" evidence="8">
    <location>
        <begin position="366"/>
        <end position="400"/>
    </location>
</feature>
<dbReference type="InterPro" id="IPR039859">
    <property type="entry name" value="PFA4/ZDH16/20/ERF2-like"/>
</dbReference>
<dbReference type="EMBL" id="JBBJCI010000142">
    <property type="protein sequence ID" value="KAK7242529.1"/>
    <property type="molecule type" value="Genomic_DNA"/>
</dbReference>
<protein>
    <recommendedName>
        <fullName evidence="7">Palmitoyltransferase</fullName>
        <ecNumber evidence="7">2.3.1.225</ecNumber>
    </recommendedName>
</protein>
<evidence type="ECO:0000256" key="3">
    <source>
        <dbReference type="ARBA" id="ARBA00022692"/>
    </source>
</evidence>
<comment type="similarity">
    <text evidence="7">Belongs to the DHHC palmitoyltransferase family.</text>
</comment>
<dbReference type="Proteomes" id="UP001363151">
    <property type="component" value="Unassembled WGS sequence"/>
</dbReference>
<name>A0ABR1G1V8_AURAN</name>
<keyword evidence="5 7" id="KW-0472">Membrane</keyword>
<dbReference type="InterPro" id="IPR001594">
    <property type="entry name" value="Palmitoyltrfase_DHHC"/>
</dbReference>
<dbReference type="EC" id="2.3.1.225" evidence="7"/>
<keyword evidence="6 7" id="KW-0012">Acyltransferase</keyword>
<feature type="domain" description="Palmitoyltransferase DHHC" evidence="9">
    <location>
        <begin position="192"/>
        <end position="320"/>
    </location>
</feature>
<organism evidence="10 11">
    <name type="scientific">Aureococcus anophagefferens</name>
    <name type="common">Harmful bloom alga</name>
    <dbReference type="NCBI Taxonomy" id="44056"/>
    <lineage>
        <taxon>Eukaryota</taxon>
        <taxon>Sar</taxon>
        <taxon>Stramenopiles</taxon>
        <taxon>Ochrophyta</taxon>
        <taxon>Pelagophyceae</taxon>
        <taxon>Pelagomonadales</taxon>
        <taxon>Pelagomonadaceae</taxon>
        <taxon>Aureococcus</taxon>
    </lineage>
</organism>
<comment type="domain">
    <text evidence="7">The DHHC domain is required for palmitoyltransferase activity.</text>
</comment>
<keyword evidence="3 7" id="KW-0812">Transmembrane</keyword>
<feature type="transmembrane region" description="Helical" evidence="7">
    <location>
        <begin position="79"/>
        <end position="98"/>
    </location>
</feature>
<keyword evidence="4 7" id="KW-1133">Transmembrane helix</keyword>
<accession>A0ABR1G1V8</accession>
<sequence length="425" mass="48391">MGEAKRRRWCAPCFDCLSSNRNYYFIHMCQRFAVMCFEWSMLILGPCLIVTVIALVSCETYWALNVLVPRFAERWSARWWAHAVWIAFLCFNGLFNYFSCVLTNPGTHDSTVYRDLVRAASVDGTLSAGDWLDYARTHGLDVASKGADVEAPTSAESKRLTSGARPPRSAPAPGFHTRLSASSWLERGPYEWGYCKRSAGPKAPRSHYDHVTRKLVLNMDHYCPWMFNCVGFANYRYFVLFLFYVSAACAYGICLTLSDFVLIAGPRNPRMIRGVRVTNQMRTAVMFTFVLAVSVGLAVAILFGWHCYLVLTAQTTIEFYGNHTLRLRARVRGERFRNPYDRGYANNFRQVFGAAHPLIAVLPSSRKPPGAPWPARARARPALAPPRRRQRRRPARGARVHQPVDLVREVRLELREHLLELDGAR</sequence>
<evidence type="ECO:0000256" key="7">
    <source>
        <dbReference type="RuleBase" id="RU079119"/>
    </source>
</evidence>
<feature type="compositionally biased region" description="Low complexity" evidence="8">
    <location>
        <begin position="373"/>
        <end position="382"/>
    </location>
</feature>
<proteinExistence type="inferred from homology"/>
<feature type="compositionally biased region" description="Low complexity" evidence="8">
    <location>
        <begin position="162"/>
        <end position="174"/>
    </location>
</feature>
<keyword evidence="2 7" id="KW-0808">Transferase</keyword>
<reference evidence="10 11" key="1">
    <citation type="submission" date="2024-03" db="EMBL/GenBank/DDBJ databases">
        <title>Aureococcus anophagefferens CCMP1851 and Kratosvirus quantuckense: Draft genome of a second virus-susceptible host strain in the model system.</title>
        <authorList>
            <person name="Chase E."/>
            <person name="Truchon A.R."/>
            <person name="Schepens W."/>
            <person name="Wilhelm S.W."/>
        </authorList>
    </citation>
    <scope>NUCLEOTIDE SEQUENCE [LARGE SCALE GENOMIC DNA]</scope>
    <source>
        <strain evidence="10 11">CCMP1851</strain>
    </source>
</reference>
<comment type="caution">
    <text evidence="10">The sequence shown here is derived from an EMBL/GenBank/DDBJ whole genome shotgun (WGS) entry which is preliminary data.</text>
</comment>
<comment type="catalytic activity">
    <reaction evidence="7">
        <text>L-cysteinyl-[protein] + hexadecanoyl-CoA = S-hexadecanoyl-L-cysteinyl-[protein] + CoA</text>
        <dbReference type="Rhea" id="RHEA:36683"/>
        <dbReference type="Rhea" id="RHEA-COMP:10131"/>
        <dbReference type="Rhea" id="RHEA-COMP:11032"/>
        <dbReference type="ChEBI" id="CHEBI:29950"/>
        <dbReference type="ChEBI" id="CHEBI:57287"/>
        <dbReference type="ChEBI" id="CHEBI:57379"/>
        <dbReference type="ChEBI" id="CHEBI:74151"/>
        <dbReference type="EC" id="2.3.1.225"/>
    </reaction>
</comment>
<evidence type="ECO:0000256" key="4">
    <source>
        <dbReference type="ARBA" id="ARBA00022989"/>
    </source>
</evidence>
<evidence type="ECO:0000256" key="6">
    <source>
        <dbReference type="ARBA" id="ARBA00023315"/>
    </source>
</evidence>
<feature type="transmembrane region" description="Helical" evidence="7">
    <location>
        <begin position="237"/>
        <end position="263"/>
    </location>
</feature>
<comment type="subcellular location">
    <subcellularLocation>
        <location evidence="1">Membrane</location>
        <topology evidence="1">Multi-pass membrane protein</topology>
    </subcellularLocation>
</comment>
<evidence type="ECO:0000256" key="1">
    <source>
        <dbReference type="ARBA" id="ARBA00004141"/>
    </source>
</evidence>